<dbReference type="Proteomes" id="UP000186176">
    <property type="component" value="Unassembled WGS sequence"/>
</dbReference>
<dbReference type="EMBL" id="LRBP01000039">
    <property type="protein sequence ID" value="OII70824.1"/>
    <property type="molecule type" value="Genomic_DNA"/>
</dbReference>
<reference evidence="2 3" key="1">
    <citation type="submission" date="2016-10" db="EMBL/GenBank/DDBJ databases">
        <title>Reductive evolution of mitochondrial metabolism and differential evolution of invasion-related proteins in Cryptosporidium.</title>
        <authorList>
            <person name="Liu S."/>
            <person name="Roellig D.M."/>
            <person name="Guo Y."/>
            <person name="Li N."/>
            <person name="Frace M.A."/>
            <person name="Tang K."/>
            <person name="Zhang L."/>
            <person name="Feng Y."/>
            <person name="Xiao L."/>
        </authorList>
    </citation>
    <scope>NUCLEOTIDE SEQUENCE [LARGE SCALE GENOMIC DNA]</scope>
    <source>
        <strain evidence="2">39726</strain>
    </source>
</reference>
<name>A0A1J4M9C9_9CRYT</name>
<dbReference type="PANTHER" id="PTHR19308">
    <property type="entry name" value="PHOSPHATIDYLCHOLINE TRANSFER PROTEIN"/>
    <property type="match status" value="1"/>
</dbReference>
<dbReference type="AlphaFoldDB" id="A0A1J4M9C9"/>
<dbReference type="InterPro" id="IPR023393">
    <property type="entry name" value="START-like_dom_sf"/>
</dbReference>
<dbReference type="VEuPathDB" id="CryptoDB:cubi_00969"/>
<dbReference type="PROSITE" id="PS50848">
    <property type="entry name" value="START"/>
    <property type="match status" value="1"/>
</dbReference>
<sequence length="854" mass="97901">MGSSDHLIVAETHSGAEFETEYSIQSITLPSEFDDDQKSRYTVKTDQIQSLNNELSSSLDENNDKMDSELVASMEKLFKKKRFRYKITAKLRALLSSKKSRKKFNLSHRKSSQDFEYNLAFQSKPTSSSLSSKYFSFLRKLSKNNRFNDKTNSKKLRTIERSIEEFEKSDSRTSRKLNFRSTLLNNICISENVDIQIMESFKTTYNFNEVISAGQNFKRILEILPTKPKLTENSCTKSENFDLLSIEKPINTPNISSDDNSNINANNHININSINALLKKRRSILAKPGKFDEYLKLKFEELEKTRKILNNFLKNSEENHGSLQNYQLKFANTNQRLRMYIQLANKLSEVSFECLISTPSELMCQLVYNKDGVRVWKKEHKSGRVLLRTEFIVPVAPLDYVEYSTDSNNRRVYDNNTVDLKVVENVSPGLDVMYVATKRIATVYPRDIVNIRFLHGFNIKNCFKFMTWDELSNSSTRINQEDVICCSCSCSTEHPDAPERPGYVRMDLSIGSYMAIPIKTPFGIWSSISMFNEASPKGWIPSSVTKMIAAKMVPGSVESIISSMLTFYKFPFKNKVNRPFSGFCYRALSTIYFDQKKFEFSNTQKDPATNSKGINNGTSNLINDSKNNKYNLRLSCLLNKPLMMSIQDFIATYKSNSFQEFIEHFNSVQIINRYISSASSNILSSSNSDSLSSNTDIPNNLKIEVEHFKPIDYNNTDVVRQVYEQCPKFPVYNFSLDKLPKIADISSSNSIDLNKIVLSADESQNLDCNSSIERPSSFEFSETTHIINHKQSQSRSSFFSEGDNNLTFCSQNITIQKRFYNLFINSCKLYQDFGASYLTDVSDITVIARLLSLD</sequence>
<gene>
    <name evidence="2" type="ORF">cubi_00969</name>
</gene>
<keyword evidence="3" id="KW-1185">Reference proteome</keyword>
<dbReference type="GO" id="GO:0005737">
    <property type="term" value="C:cytoplasm"/>
    <property type="evidence" value="ECO:0007669"/>
    <property type="project" value="UniProtKB-ARBA"/>
</dbReference>
<accession>A0A1J4M9C9</accession>
<protein>
    <recommendedName>
        <fullName evidence="1">START domain-containing protein</fullName>
    </recommendedName>
</protein>
<dbReference type="CDD" id="cd00177">
    <property type="entry name" value="START"/>
    <property type="match status" value="1"/>
</dbReference>
<evidence type="ECO:0000313" key="3">
    <source>
        <dbReference type="Proteomes" id="UP000186176"/>
    </source>
</evidence>
<dbReference type="PANTHER" id="PTHR19308:SF14">
    <property type="entry name" value="START DOMAIN-CONTAINING PROTEIN"/>
    <property type="match status" value="1"/>
</dbReference>
<dbReference type="InterPro" id="IPR051213">
    <property type="entry name" value="START_lipid_transfer"/>
</dbReference>
<evidence type="ECO:0000259" key="1">
    <source>
        <dbReference type="PROSITE" id="PS50848"/>
    </source>
</evidence>
<dbReference type="InterPro" id="IPR002913">
    <property type="entry name" value="START_lipid-bd_dom"/>
</dbReference>
<dbReference type="Gene3D" id="3.30.530.20">
    <property type="match status" value="1"/>
</dbReference>
<dbReference type="SUPFAM" id="SSF55961">
    <property type="entry name" value="Bet v1-like"/>
    <property type="match status" value="1"/>
</dbReference>
<dbReference type="GO" id="GO:0008289">
    <property type="term" value="F:lipid binding"/>
    <property type="evidence" value="ECO:0007669"/>
    <property type="project" value="InterPro"/>
</dbReference>
<dbReference type="OrthoDB" id="333905at2759"/>
<evidence type="ECO:0000313" key="2">
    <source>
        <dbReference type="EMBL" id="OII70824.1"/>
    </source>
</evidence>
<feature type="domain" description="START" evidence="1">
    <location>
        <begin position="388"/>
        <end position="585"/>
    </location>
</feature>
<organism evidence="2 3">
    <name type="scientific">Cryptosporidium ubiquitum</name>
    <dbReference type="NCBI Taxonomy" id="857276"/>
    <lineage>
        <taxon>Eukaryota</taxon>
        <taxon>Sar</taxon>
        <taxon>Alveolata</taxon>
        <taxon>Apicomplexa</taxon>
        <taxon>Conoidasida</taxon>
        <taxon>Coccidia</taxon>
        <taxon>Eucoccidiorida</taxon>
        <taxon>Eimeriorina</taxon>
        <taxon>Cryptosporidiidae</taxon>
        <taxon>Cryptosporidium</taxon>
    </lineage>
</organism>
<dbReference type="RefSeq" id="XP_028872932.1">
    <property type="nucleotide sequence ID" value="XM_029017981.1"/>
</dbReference>
<proteinExistence type="predicted"/>
<dbReference type="GeneID" id="39977760"/>
<comment type="caution">
    <text evidence="2">The sequence shown here is derived from an EMBL/GenBank/DDBJ whole genome shotgun (WGS) entry which is preliminary data.</text>
</comment>